<reference evidence="1 2" key="1">
    <citation type="submission" date="2024-04" db="EMBL/GenBank/DDBJ databases">
        <authorList>
            <person name="Rising A."/>
            <person name="Reimegard J."/>
            <person name="Sonavane S."/>
            <person name="Akerstrom W."/>
            <person name="Nylinder S."/>
            <person name="Hedman E."/>
            <person name="Kallberg Y."/>
        </authorList>
    </citation>
    <scope>NUCLEOTIDE SEQUENCE [LARGE SCALE GENOMIC DNA]</scope>
</reference>
<gene>
    <name evidence="1" type="ORF">LARSCL_LOCUS22505</name>
</gene>
<comment type="caution">
    <text evidence="1">The sequence shown here is derived from an EMBL/GenBank/DDBJ whole genome shotgun (WGS) entry which is preliminary data.</text>
</comment>
<name>A0AAV2C0J2_9ARAC</name>
<accession>A0AAV2C0J2</accession>
<proteinExistence type="predicted"/>
<evidence type="ECO:0000313" key="2">
    <source>
        <dbReference type="Proteomes" id="UP001497382"/>
    </source>
</evidence>
<sequence length="105" mass="11956">MYLFVKKTKIIKAVADINDFRHLRSEPLMCTTTLGDMYSFYREVAEVYASHNSSKLGGPGEEIEQHFTSFSISFRMYEILPSYDDSPACSTSYVASFSVLTFKIP</sequence>
<organism evidence="1 2">
    <name type="scientific">Larinioides sclopetarius</name>
    <dbReference type="NCBI Taxonomy" id="280406"/>
    <lineage>
        <taxon>Eukaryota</taxon>
        <taxon>Metazoa</taxon>
        <taxon>Ecdysozoa</taxon>
        <taxon>Arthropoda</taxon>
        <taxon>Chelicerata</taxon>
        <taxon>Arachnida</taxon>
        <taxon>Araneae</taxon>
        <taxon>Araneomorphae</taxon>
        <taxon>Entelegynae</taxon>
        <taxon>Araneoidea</taxon>
        <taxon>Araneidae</taxon>
        <taxon>Larinioides</taxon>
    </lineage>
</organism>
<protein>
    <submittedName>
        <fullName evidence="1">Uncharacterized protein</fullName>
    </submittedName>
</protein>
<keyword evidence="2" id="KW-1185">Reference proteome</keyword>
<dbReference type="EMBL" id="CAXIEN010000687">
    <property type="protein sequence ID" value="CAL1301409.1"/>
    <property type="molecule type" value="Genomic_DNA"/>
</dbReference>
<dbReference type="Proteomes" id="UP001497382">
    <property type="component" value="Unassembled WGS sequence"/>
</dbReference>
<evidence type="ECO:0000313" key="1">
    <source>
        <dbReference type="EMBL" id="CAL1301409.1"/>
    </source>
</evidence>
<dbReference type="AlphaFoldDB" id="A0AAV2C0J2"/>